<keyword evidence="1" id="KW-0812">Transmembrane</keyword>
<dbReference type="InterPro" id="IPR052959">
    <property type="entry name" value="Inner_membrane_assoc"/>
</dbReference>
<dbReference type="eggNOG" id="COG3162">
    <property type="taxonomic scope" value="Bacteria"/>
</dbReference>
<dbReference type="RefSeq" id="WP_014261248.1">
    <property type="nucleotide sequence ID" value="NC_016629.1"/>
</dbReference>
<protein>
    <recommendedName>
        <fullName evidence="4">DUF485 domain-containing protein</fullName>
    </recommendedName>
</protein>
<dbReference type="AlphaFoldDB" id="F3Z486"/>
<proteinExistence type="predicted"/>
<name>F3Z486_DESAF</name>
<accession>F3Z486</accession>
<dbReference type="Pfam" id="PF04341">
    <property type="entry name" value="DUF485"/>
    <property type="match status" value="1"/>
</dbReference>
<feature type="transmembrane region" description="Helical" evidence="1">
    <location>
        <begin position="57"/>
        <end position="81"/>
    </location>
</feature>
<gene>
    <name evidence="2" type="ORF">Desaf_3339</name>
</gene>
<evidence type="ECO:0008006" key="4">
    <source>
        <dbReference type="Google" id="ProtNLM"/>
    </source>
</evidence>
<feature type="transmembrane region" description="Helical" evidence="1">
    <location>
        <begin position="21"/>
        <end position="45"/>
    </location>
</feature>
<dbReference type="GO" id="GO:0005886">
    <property type="term" value="C:plasma membrane"/>
    <property type="evidence" value="ECO:0007669"/>
    <property type="project" value="TreeGrafter"/>
</dbReference>
<dbReference type="Proteomes" id="UP000007844">
    <property type="component" value="Chromosome"/>
</dbReference>
<dbReference type="PANTHER" id="PTHR38598:SF1">
    <property type="entry name" value="INNER MEMBRANE PROTEIN YJCH"/>
    <property type="match status" value="1"/>
</dbReference>
<sequence precursor="true">MISVTNVLQKAKFRELVRRKWTISLILTAAILAIYFGFVLVLAFGKQLLMAKIGAHMTLGILVGLGVILAAWVLTGIYVVWANTSYDKAVSEILAEEQE</sequence>
<dbReference type="STRING" id="690850.Desaf_3339"/>
<dbReference type="InterPro" id="IPR007436">
    <property type="entry name" value="DUF485"/>
</dbReference>
<keyword evidence="3" id="KW-1185">Reference proteome</keyword>
<keyword evidence="1" id="KW-1133">Transmembrane helix</keyword>
<organism evidence="2 3">
    <name type="scientific">Desulfocurvibacter africanus subsp. africanus str. Walvis Bay</name>
    <dbReference type="NCBI Taxonomy" id="690850"/>
    <lineage>
        <taxon>Bacteria</taxon>
        <taxon>Pseudomonadati</taxon>
        <taxon>Thermodesulfobacteriota</taxon>
        <taxon>Desulfovibrionia</taxon>
        <taxon>Desulfovibrionales</taxon>
        <taxon>Desulfovibrionaceae</taxon>
        <taxon>Desulfocurvibacter</taxon>
    </lineage>
</organism>
<keyword evidence="1" id="KW-0472">Membrane</keyword>
<evidence type="ECO:0000256" key="1">
    <source>
        <dbReference type="SAM" id="Phobius"/>
    </source>
</evidence>
<evidence type="ECO:0000313" key="3">
    <source>
        <dbReference type="Proteomes" id="UP000007844"/>
    </source>
</evidence>
<evidence type="ECO:0000313" key="2">
    <source>
        <dbReference type="EMBL" id="EGJ51628.1"/>
    </source>
</evidence>
<dbReference type="HOGENOM" id="CLU_123372_2_3_7"/>
<reference evidence="2 3" key="1">
    <citation type="journal article" date="2011" name="J. Bacteriol.">
        <title>Genome sequence of the mercury-methylating and pleomorphic Desulfovibrio africanus Strain Walvis Bay.</title>
        <authorList>
            <person name="Brown S.D."/>
            <person name="Wall J.D."/>
            <person name="Kucken A.M."/>
            <person name="Gilmour C.C."/>
            <person name="Podar M."/>
            <person name="Brandt C.C."/>
            <person name="Teshima H."/>
            <person name="Detter J.C."/>
            <person name="Han C.S."/>
            <person name="Land M.L."/>
            <person name="Lucas S."/>
            <person name="Han J."/>
            <person name="Pennacchio L."/>
            <person name="Nolan M."/>
            <person name="Pitluck S."/>
            <person name="Woyke T."/>
            <person name="Goodwin L."/>
            <person name="Palumbo A.V."/>
            <person name="Elias D.A."/>
        </authorList>
    </citation>
    <scope>NUCLEOTIDE SEQUENCE [LARGE SCALE GENOMIC DNA]</scope>
    <source>
        <strain evidence="2 3">Walvis Bay</strain>
    </source>
</reference>
<dbReference type="KEGG" id="daf:Desaf_3339"/>
<dbReference type="EMBL" id="CP003221">
    <property type="protein sequence ID" value="EGJ51628.1"/>
    <property type="molecule type" value="Genomic_DNA"/>
</dbReference>
<dbReference type="PANTHER" id="PTHR38598">
    <property type="entry name" value="INNER MEMBRANE PROTEIN YJCH"/>
    <property type="match status" value="1"/>
</dbReference>